<sequence length="147" mass="16866">MKKILALLLIAGFMGCSKPQGFEYRSIRNFKIDKLGFDKTSVSLELVYFNPNNFGVALKHIDCDVYVDHIFVGKYLLDTTMQIPKKAEFYIPSKMDVDMKNLYKNTLNAIFATDVLLELRGNTRVGKAGIFVNVPFNYSTRQKLDFF</sequence>
<organism evidence="1 2">
    <name type="scientific">Danxiaibacter flavus</name>
    <dbReference type="NCBI Taxonomy" id="3049108"/>
    <lineage>
        <taxon>Bacteria</taxon>
        <taxon>Pseudomonadati</taxon>
        <taxon>Bacteroidota</taxon>
        <taxon>Chitinophagia</taxon>
        <taxon>Chitinophagales</taxon>
        <taxon>Chitinophagaceae</taxon>
        <taxon>Danxiaibacter</taxon>
    </lineage>
</organism>
<evidence type="ECO:0008006" key="3">
    <source>
        <dbReference type="Google" id="ProtNLM"/>
    </source>
</evidence>
<dbReference type="PROSITE" id="PS51257">
    <property type="entry name" value="PROKAR_LIPOPROTEIN"/>
    <property type="match status" value="1"/>
</dbReference>
<keyword evidence="2" id="KW-1185">Reference proteome</keyword>
<comment type="caution">
    <text evidence="1">The sequence shown here is derived from an EMBL/GenBank/DDBJ whole genome shotgun (WGS) entry which is preliminary data.</text>
</comment>
<evidence type="ECO:0000313" key="2">
    <source>
        <dbReference type="Proteomes" id="UP001560573"/>
    </source>
</evidence>
<dbReference type="Gene3D" id="2.60.40.1820">
    <property type="match status" value="1"/>
</dbReference>
<evidence type="ECO:0000313" key="1">
    <source>
        <dbReference type="EMBL" id="MEX6687429.1"/>
    </source>
</evidence>
<reference evidence="1 2" key="1">
    <citation type="submission" date="2023-07" db="EMBL/GenBank/DDBJ databases">
        <authorList>
            <person name="Lian W.-H."/>
        </authorList>
    </citation>
    <scope>NUCLEOTIDE SEQUENCE [LARGE SCALE GENOMIC DNA]</scope>
    <source>
        <strain evidence="1 2">SYSU DXS3180</strain>
    </source>
</reference>
<proteinExistence type="predicted"/>
<dbReference type="EMBL" id="JAULBC010000002">
    <property type="protein sequence ID" value="MEX6687429.1"/>
    <property type="molecule type" value="Genomic_DNA"/>
</dbReference>
<dbReference type="SUPFAM" id="SSF117070">
    <property type="entry name" value="LEA14-like"/>
    <property type="match status" value="1"/>
</dbReference>
<gene>
    <name evidence="1" type="ORF">QTN47_08010</name>
</gene>
<protein>
    <recommendedName>
        <fullName evidence="3">Late embryogenesis abundant protein LEA-2 subgroup domain-containing protein</fullName>
    </recommendedName>
</protein>
<name>A0ABV3ZC26_9BACT</name>
<accession>A0ABV3ZC26</accession>
<dbReference type="Proteomes" id="UP001560573">
    <property type="component" value="Unassembled WGS sequence"/>
</dbReference>
<dbReference type="RefSeq" id="WP_369328834.1">
    <property type="nucleotide sequence ID" value="NZ_JAULBC010000002.1"/>
</dbReference>